<keyword evidence="3" id="KW-0808">Transferase</keyword>
<dbReference type="FunFam" id="3.30.200.20:FF:000021">
    <property type="entry name" value="probable serine/threonine-protein kinase At1g54610"/>
    <property type="match status" value="1"/>
</dbReference>
<dbReference type="Proteomes" id="UP000886595">
    <property type="component" value="Unassembled WGS sequence"/>
</dbReference>
<dbReference type="PROSITE" id="PS00108">
    <property type="entry name" value="PROTEIN_KINASE_ST"/>
    <property type="match status" value="1"/>
</dbReference>
<accession>A0A8X7PZ18</accession>
<keyword evidence="11" id="KW-1185">Reference proteome</keyword>
<gene>
    <name evidence="10" type="ORF">Bca52824_079699</name>
</gene>
<dbReference type="SUPFAM" id="SSF56112">
    <property type="entry name" value="Protein kinase-like (PK-like)"/>
    <property type="match status" value="1"/>
</dbReference>
<evidence type="ECO:0000256" key="1">
    <source>
        <dbReference type="ARBA" id="ARBA00006485"/>
    </source>
</evidence>
<dbReference type="PROSITE" id="PS00107">
    <property type="entry name" value="PROTEIN_KINASE_ATP"/>
    <property type="match status" value="1"/>
</dbReference>
<evidence type="ECO:0000313" key="10">
    <source>
        <dbReference type="EMBL" id="KAG2260405.1"/>
    </source>
</evidence>
<dbReference type="OrthoDB" id="1040963at2759"/>
<evidence type="ECO:0000256" key="7">
    <source>
        <dbReference type="PROSITE-ProRule" id="PRU10141"/>
    </source>
</evidence>
<feature type="region of interest" description="Disordered" evidence="8">
    <location>
        <begin position="689"/>
        <end position="708"/>
    </location>
</feature>
<comment type="caution">
    <text evidence="10">The sequence shown here is derived from an EMBL/GenBank/DDBJ whole genome shotgun (WGS) entry which is preliminary data.</text>
</comment>
<protein>
    <recommendedName>
        <fullName evidence="9">Protein kinase domain-containing protein</fullName>
    </recommendedName>
</protein>
<dbReference type="InterPro" id="IPR000719">
    <property type="entry name" value="Prot_kinase_dom"/>
</dbReference>
<dbReference type="InterPro" id="IPR008271">
    <property type="entry name" value="Ser/Thr_kinase_AS"/>
</dbReference>
<evidence type="ECO:0000256" key="8">
    <source>
        <dbReference type="SAM" id="MobiDB-lite"/>
    </source>
</evidence>
<dbReference type="InterPro" id="IPR050108">
    <property type="entry name" value="CDK"/>
</dbReference>
<organism evidence="10 11">
    <name type="scientific">Brassica carinata</name>
    <name type="common">Ethiopian mustard</name>
    <name type="synonym">Abyssinian cabbage</name>
    <dbReference type="NCBI Taxonomy" id="52824"/>
    <lineage>
        <taxon>Eukaryota</taxon>
        <taxon>Viridiplantae</taxon>
        <taxon>Streptophyta</taxon>
        <taxon>Embryophyta</taxon>
        <taxon>Tracheophyta</taxon>
        <taxon>Spermatophyta</taxon>
        <taxon>Magnoliopsida</taxon>
        <taxon>eudicotyledons</taxon>
        <taxon>Gunneridae</taxon>
        <taxon>Pentapetalae</taxon>
        <taxon>rosids</taxon>
        <taxon>malvids</taxon>
        <taxon>Brassicales</taxon>
        <taxon>Brassicaceae</taxon>
        <taxon>Brassiceae</taxon>
        <taxon>Brassica</taxon>
    </lineage>
</organism>
<dbReference type="GO" id="GO:0005634">
    <property type="term" value="C:nucleus"/>
    <property type="evidence" value="ECO:0007669"/>
    <property type="project" value="TreeGrafter"/>
</dbReference>
<dbReference type="GO" id="GO:0032968">
    <property type="term" value="P:positive regulation of transcription elongation by RNA polymerase II"/>
    <property type="evidence" value="ECO:0007669"/>
    <property type="project" value="TreeGrafter"/>
</dbReference>
<keyword evidence="4 7" id="KW-0547">Nucleotide-binding</keyword>
<dbReference type="Gene3D" id="1.10.510.10">
    <property type="entry name" value="Transferase(Phosphotransferase) domain 1"/>
    <property type="match status" value="1"/>
</dbReference>
<dbReference type="PANTHER" id="PTHR24056:SF487">
    <property type="entry name" value="F21B7.34"/>
    <property type="match status" value="1"/>
</dbReference>
<feature type="binding site" evidence="7">
    <location>
        <position position="257"/>
    </location>
    <ligand>
        <name>ATP</name>
        <dbReference type="ChEBI" id="CHEBI:30616"/>
    </ligand>
</feature>
<dbReference type="InterPro" id="IPR017441">
    <property type="entry name" value="Protein_kinase_ATP_BS"/>
</dbReference>
<dbReference type="EMBL" id="JAAMPC010000015">
    <property type="protein sequence ID" value="KAG2260405.1"/>
    <property type="molecule type" value="Genomic_DNA"/>
</dbReference>
<reference evidence="10 11" key="1">
    <citation type="submission" date="2020-02" db="EMBL/GenBank/DDBJ databases">
        <authorList>
            <person name="Ma Q."/>
            <person name="Huang Y."/>
            <person name="Song X."/>
            <person name="Pei D."/>
        </authorList>
    </citation>
    <scope>NUCLEOTIDE SEQUENCE [LARGE SCALE GENOMIC DNA]</scope>
    <source>
        <strain evidence="10">Sxm20200214</strain>
        <tissue evidence="10">Leaf</tissue>
    </source>
</reference>
<dbReference type="PROSITE" id="PS50011">
    <property type="entry name" value="PROTEIN_KINASE_DOM"/>
    <property type="match status" value="1"/>
</dbReference>
<dbReference type="AlphaFoldDB" id="A0A8X7PZ18"/>
<dbReference type="Pfam" id="PF00069">
    <property type="entry name" value="Pkinase"/>
    <property type="match status" value="1"/>
</dbReference>
<dbReference type="GO" id="GO:0000307">
    <property type="term" value="C:cyclin-dependent protein kinase holoenzyme complex"/>
    <property type="evidence" value="ECO:0007669"/>
    <property type="project" value="TreeGrafter"/>
</dbReference>
<feature type="compositionally biased region" description="Basic residues" evidence="8">
    <location>
        <begin position="1"/>
        <end position="22"/>
    </location>
</feature>
<dbReference type="GO" id="GO:0008353">
    <property type="term" value="F:RNA polymerase II CTD heptapeptide repeat kinase activity"/>
    <property type="evidence" value="ECO:0007669"/>
    <property type="project" value="TreeGrafter"/>
</dbReference>
<keyword evidence="5" id="KW-0418">Kinase</keyword>
<sequence length="749" mass="85302">MGCVSSKHRLFRRKSTLKKSSVKRSSAIDSRRIDDGIQPGDGFDRSSSRGEAKDKLVDSETLSSTRFNDHPEIVDHVVQAVHDQELARASSAVVEPDLEIGPNVTKPKLDRWNSRDSKVHMDHDQELTRGLSDVVKHDLEIGPNVLKQKLDQWNSNDSKFGFDHHHVEKEPENLGAEASVQAVPWEVSKNQSVIVSRDIELKQAWPNWLVSVAGEALVDWAPRRASTFKKLEKIGQGTYSSVYRARDLIHNKIVALKKVRFDLKDIESVKFMAREIIVMRRLDHPNVLKLEALITAHVSSSLYLVFEYMDHDLLGLSSLPGVKFSEPQVKCYMQQLLSGLEHCHSRGVLHRDIKGSNLLIDRNGVLKIADFGLATFFDPAKTIPLTSHVVTLWYRPPELLLGASHYGVGVDLWSTGCILGELYAGKPILPGKTEVEQLHKIFKLCGSPSESYWRKHDLPSSAGFRSRAPYRRKLSEMFKDFPTSVLLLLETLLSIDPDHRSTADSALESEYFKTKPFACDPSHLPKYPPSKEIDANKRDEAKRQQHTRVEKQERQDSGSHEGKHVPPIKANHLTVNMEKQYQDLKSRNDSFKSFKDERTSHGPGPDYINMHIKNKQTDERGSHSGPFMSKRNMAKSTMHVKENAPAPRYPQSRVKPKIFSGSLSSKALLDQQVLDKRRRDHRVYNRADTMDSRHRTTPVEPDWYNPSDSNIYMPGPLLAQPGRVDQMLEEHERQVEEFYRQAQKSREGK</sequence>
<evidence type="ECO:0000256" key="2">
    <source>
        <dbReference type="ARBA" id="ARBA00022527"/>
    </source>
</evidence>
<dbReference type="CDD" id="cd07840">
    <property type="entry name" value="STKc_CDK9_like"/>
    <property type="match status" value="1"/>
</dbReference>
<keyword evidence="2" id="KW-0723">Serine/threonine-protein kinase</keyword>
<keyword evidence="6 7" id="KW-0067">ATP-binding</keyword>
<dbReference type="GO" id="GO:0005524">
    <property type="term" value="F:ATP binding"/>
    <property type="evidence" value="ECO:0007669"/>
    <property type="project" value="UniProtKB-UniRule"/>
</dbReference>
<feature type="domain" description="Protein kinase" evidence="9">
    <location>
        <begin position="228"/>
        <end position="512"/>
    </location>
</feature>
<evidence type="ECO:0000256" key="4">
    <source>
        <dbReference type="ARBA" id="ARBA00022741"/>
    </source>
</evidence>
<name>A0A8X7PZ18_BRACI</name>
<feature type="region of interest" description="Disordered" evidence="8">
    <location>
        <begin position="1"/>
        <end position="64"/>
    </location>
</feature>
<evidence type="ECO:0000256" key="5">
    <source>
        <dbReference type="ARBA" id="ARBA00022777"/>
    </source>
</evidence>
<dbReference type="FunFam" id="1.10.510.10:FF:000043">
    <property type="entry name" value="probable serine/threonine-protein kinase At1g54610"/>
    <property type="match status" value="1"/>
</dbReference>
<evidence type="ECO:0000259" key="9">
    <source>
        <dbReference type="PROSITE" id="PS50011"/>
    </source>
</evidence>
<evidence type="ECO:0000256" key="6">
    <source>
        <dbReference type="ARBA" id="ARBA00022840"/>
    </source>
</evidence>
<evidence type="ECO:0000256" key="3">
    <source>
        <dbReference type="ARBA" id="ARBA00022679"/>
    </source>
</evidence>
<dbReference type="PANTHER" id="PTHR24056">
    <property type="entry name" value="CELL DIVISION PROTEIN KINASE"/>
    <property type="match status" value="1"/>
</dbReference>
<evidence type="ECO:0000313" key="11">
    <source>
        <dbReference type="Proteomes" id="UP000886595"/>
    </source>
</evidence>
<feature type="region of interest" description="Disordered" evidence="8">
    <location>
        <begin position="520"/>
        <end position="567"/>
    </location>
</feature>
<dbReference type="SMART" id="SM00220">
    <property type="entry name" value="S_TKc"/>
    <property type="match status" value="1"/>
</dbReference>
<comment type="similarity">
    <text evidence="1">Belongs to the protein kinase superfamily. CMGC Ser/Thr protein kinase family. CDC2/CDKX subfamily.</text>
</comment>
<dbReference type="Gene3D" id="3.30.200.20">
    <property type="entry name" value="Phosphorylase Kinase, domain 1"/>
    <property type="match status" value="1"/>
</dbReference>
<feature type="compositionally biased region" description="Basic and acidic residues" evidence="8">
    <location>
        <begin position="42"/>
        <end position="58"/>
    </location>
</feature>
<feature type="compositionally biased region" description="Basic and acidic residues" evidence="8">
    <location>
        <begin position="529"/>
        <end position="564"/>
    </location>
</feature>
<proteinExistence type="inferred from homology"/>
<dbReference type="InterPro" id="IPR011009">
    <property type="entry name" value="Kinase-like_dom_sf"/>
</dbReference>